<dbReference type="AlphaFoldDB" id="A0A2H5Q1K7"/>
<proteinExistence type="predicted"/>
<gene>
    <name evidence="3" type="ORF">CUMW_187660</name>
</gene>
<name>A0A2H5Q1K7_CITUN</name>
<dbReference type="EMBL" id="BDQV01000185">
    <property type="protein sequence ID" value="GAY58528.1"/>
    <property type="molecule type" value="Genomic_DNA"/>
</dbReference>
<dbReference type="NCBIfam" id="TIGR01640">
    <property type="entry name" value="F_box_assoc_1"/>
    <property type="match status" value="1"/>
</dbReference>
<dbReference type="STRING" id="55188.A0A2H5Q1K7"/>
<dbReference type="InterPro" id="IPR050796">
    <property type="entry name" value="SCF_F-box_component"/>
</dbReference>
<evidence type="ECO:0000313" key="3">
    <source>
        <dbReference type="EMBL" id="GAY58528.1"/>
    </source>
</evidence>
<comment type="caution">
    <text evidence="3">The sequence shown here is derived from an EMBL/GenBank/DDBJ whole genome shotgun (WGS) entry which is preliminary data.</text>
</comment>
<dbReference type="PANTHER" id="PTHR31672">
    <property type="entry name" value="BNACNNG10540D PROTEIN"/>
    <property type="match status" value="1"/>
</dbReference>
<dbReference type="InterPro" id="IPR036047">
    <property type="entry name" value="F-box-like_dom_sf"/>
</dbReference>
<accession>A0A2H5Q1K7</accession>
<dbReference type="InterPro" id="IPR013187">
    <property type="entry name" value="F-box-assoc_dom_typ3"/>
</dbReference>
<sequence length="564" mass="64209">MLILIPTRKVLKSGNINRNIQKPEPTFPFSSTRLLITVLRHRRTSQLYSSSSPPPSSSSSSSAAILRAVIRLITHLHHHQRLVENCDAVFIIINRRELFEMELEFNLESWSLQIMNPSADYHNTAKAEDQVLEELEGKNDKTENVEGQSSFPLDVQEAVLTRCSVETLLRFKSVSKSYYGLIKSKRFIMEHMKHSVETNTNLNLILTHTVCPVSTSEESWYGQLFIGSLDTTNTSSLEIPLRKIDQPFTDWEQGTDTPFIGSCNGLIALTNSSGSIAVHNPSTKENYHITSFWLGEFDVKDDVCDGFGYNPVDDDYKLVRMIQRRGNIERTEIRVYSFKEGYALEYETEKPFYLGSSCADACFSNGRLYWLVASGPQEDVQDLILSFDLSTAQISSGKIPIDTSGDDTVNDKKKATVSWERHSFRKNGVFGDGCDFVKPLAYSKCEDKILVDTYNGENEAWNLYRYDQIDKLGHGPISINNVPKGPRDSAICIETLVSFRKIDDEEAESSSKEEEKEVMLSLDEYEKRQKRREVEEKDLTKGDNDMLLRRSNLKKNTRSIIMKT</sequence>
<protein>
    <submittedName>
        <fullName evidence="3">Uncharacterized protein</fullName>
    </submittedName>
</protein>
<evidence type="ECO:0000259" key="2">
    <source>
        <dbReference type="Pfam" id="PF08268"/>
    </source>
</evidence>
<dbReference type="Pfam" id="PF00646">
    <property type="entry name" value="F-box"/>
    <property type="match status" value="1"/>
</dbReference>
<dbReference type="InterPro" id="IPR017451">
    <property type="entry name" value="F-box-assoc_interact_dom"/>
</dbReference>
<dbReference type="SUPFAM" id="SSF81383">
    <property type="entry name" value="F-box domain"/>
    <property type="match status" value="1"/>
</dbReference>
<dbReference type="Pfam" id="PF08268">
    <property type="entry name" value="FBA_3"/>
    <property type="match status" value="1"/>
</dbReference>
<reference evidence="3 4" key="1">
    <citation type="journal article" date="2017" name="Front. Genet.">
        <title>Draft sequencing of the heterozygous diploid genome of Satsuma (Citrus unshiu Marc.) using a hybrid assembly approach.</title>
        <authorList>
            <person name="Shimizu T."/>
            <person name="Tanizawa Y."/>
            <person name="Mochizuki T."/>
            <person name="Nagasaki H."/>
            <person name="Yoshioka T."/>
            <person name="Toyoda A."/>
            <person name="Fujiyama A."/>
            <person name="Kaminuma E."/>
            <person name="Nakamura Y."/>
        </authorList>
    </citation>
    <scope>NUCLEOTIDE SEQUENCE [LARGE SCALE GENOMIC DNA]</scope>
    <source>
        <strain evidence="4">cv. Miyagawa wase</strain>
    </source>
</reference>
<feature type="domain" description="F-box associated beta-propeller type 3" evidence="2">
    <location>
        <begin position="256"/>
        <end position="400"/>
    </location>
</feature>
<evidence type="ECO:0000259" key="1">
    <source>
        <dbReference type="Pfam" id="PF00646"/>
    </source>
</evidence>
<keyword evidence="4" id="KW-1185">Reference proteome</keyword>
<dbReference type="PANTHER" id="PTHR31672:SF13">
    <property type="entry name" value="F-BOX PROTEIN CPR30-LIKE"/>
    <property type="match status" value="1"/>
</dbReference>
<dbReference type="InterPro" id="IPR001810">
    <property type="entry name" value="F-box_dom"/>
</dbReference>
<feature type="domain" description="F-box" evidence="1">
    <location>
        <begin position="149"/>
        <end position="187"/>
    </location>
</feature>
<organism evidence="3 4">
    <name type="scientific">Citrus unshiu</name>
    <name type="common">Satsuma mandarin</name>
    <name type="synonym">Citrus nobilis var. unshiu</name>
    <dbReference type="NCBI Taxonomy" id="55188"/>
    <lineage>
        <taxon>Eukaryota</taxon>
        <taxon>Viridiplantae</taxon>
        <taxon>Streptophyta</taxon>
        <taxon>Embryophyta</taxon>
        <taxon>Tracheophyta</taxon>
        <taxon>Spermatophyta</taxon>
        <taxon>Magnoliopsida</taxon>
        <taxon>eudicotyledons</taxon>
        <taxon>Gunneridae</taxon>
        <taxon>Pentapetalae</taxon>
        <taxon>rosids</taxon>
        <taxon>malvids</taxon>
        <taxon>Sapindales</taxon>
        <taxon>Rutaceae</taxon>
        <taxon>Aurantioideae</taxon>
        <taxon>Citrus</taxon>
    </lineage>
</organism>
<dbReference type="Proteomes" id="UP000236630">
    <property type="component" value="Unassembled WGS sequence"/>
</dbReference>
<evidence type="ECO:0000313" key="4">
    <source>
        <dbReference type="Proteomes" id="UP000236630"/>
    </source>
</evidence>